<dbReference type="OrthoDB" id="323926at2"/>
<gene>
    <name evidence="3" type="ORF">BLE401_03160</name>
</gene>
<dbReference type="InterPro" id="IPR023213">
    <property type="entry name" value="CAT-like_dom_sf"/>
</dbReference>
<dbReference type="Pfam" id="PF00668">
    <property type="entry name" value="Condensation"/>
    <property type="match status" value="1"/>
</dbReference>
<feature type="domain" description="Condensation" evidence="1">
    <location>
        <begin position="68"/>
        <end position="503"/>
    </location>
</feature>
<dbReference type="KEGG" id="blep:AL038_02890"/>
<dbReference type="Proteomes" id="UP000234271">
    <property type="component" value="Chromosome"/>
</dbReference>
<dbReference type="InterPro" id="IPR041464">
    <property type="entry name" value="TubC_N"/>
</dbReference>
<accession>A0A2N9YBJ4</accession>
<evidence type="ECO:0000313" key="3">
    <source>
        <dbReference type="EMBL" id="AUI67794.1"/>
    </source>
</evidence>
<reference evidence="4" key="1">
    <citation type="submission" date="2016-12" db="EMBL/GenBank/DDBJ databases">
        <title>Complete Genome Sequence of Beggiatoa leptomitiformis D-401.</title>
        <authorList>
            <person name="Fomenkov A."/>
            <person name="Vincze T."/>
            <person name="Grabovich M."/>
            <person name="Anton B.P."/>
            <person name="Dubinina G."/>
            <person name="Orlova M."/>
            <person name="Belousova E."/>
            <person name="Roberts R.J."/>
        </authorList>
    </citation>
    <scope>NUCLEOTIDE SEQUENCE [LARGE SCALE GENOMIC DNA]</scope>
    <source>
        <strain evidence="4">D-401</strain>
    </source>
</reference>
<evidence type="ECO:0000313" key="4">
    <source>
        <dbReference type="Proteomes" id="UP000234271"/>
    </source>
</evidence>
<organism evidence="3 4">
    <name type="scientific">Beggiatoa leptomitoformis</name>
    <dbReference type="NCBI Taxonomy" id="288004"/>
    <lineage>
        <taxon>Bacteria</taxon>
        <taxon>Pseudomonadati</taxon>
        <taxon>Pseudomonadota</taxon>
        <taxon>Gammaproteobacteria</taxon>
        <taxon>Thiotrichales</taxon>
        <taxon>Thiotrichaceae</taxon>
        <taxon>Beggiatoa</taxon>
    </lineage>
</organism>
<feature type="domain" description="TubC N-terminal docking" evidence="2">
    <location>
        <begin position="8"/>
        <end position="56"/>
    </location>
</feature>
<dbReference type="PANTHER" id="PTHR45398:SF1">
    <property type="entry name" value="ENZYME, PUTATIVE (JCVI)-RELATED"/>
    <property type="match status" value="1"/>
</dbReference>
<dbReference type="InterPro" id="IPR001242">
    <property type="entry name" value="Condensation_dom"/>
</dbReference>
<proteinExistence type="predicted"/>
<dbReference type="Pfam" id="PF18563">
    <property type="entry name" value="TubC_N"/>
    <property type="match status" value="1"/>
</dbReference>
<dbReference type="PANTHER" id="PTHR45398">
    <property type="match status" value="1"/>
</dbReference>
<dbReference type="STRING" id="288004.AL038_02890"/>
<dbReference type="GO" id="GO:0003824">
    <property type="term" value="F:catalytic activity"/>
    <property type="evidence" value="ECO:0007669"/>
    <property type="project" value="InterPro"/>
</dbReference>
<name>A0A2N9YBJ4_9GAMM</name>
<dbReference type="Gene3D" id="3.30.559.30">
    <property type="entry name" value="Nonribosomal peptide synthetase, condensation domain"/>
    <property type="match status" value="1"/>
</dbReference>
<dbReference type="AlphaFoldDB" id="A0A2N9YBJ4"/>
<dbReference type="RefSeq" id="WP_062148756.1">
    <property type="nucleotide sequence ID" value="NZ_CP012373.2"/>
</dbReference>
<dbReference type="EMBL" id="CP018889">
    <property type="protein sequence ID" value="AUI67794.1"/>
    <property type="molecule type" value="Genomic_DNA"/>
</dbReference>
<dbReference type="InterPro" id="IPR044894">
    <property type="entry name" value="TubC_N_sf"/>
</dbReference>
<protein>
    <recommendedName>
        <fullName evidence="5">Condensation domain-containing protein</fullName>
    </recommendedName>
</protein>
<dbReference type="SUPFAM" id="SSF52777">
    <property type="entry name" value="CoA-dependent acyltransferases"/>
    <property type="match status" value="2"/>
</dbReference>
<evidence type="ECO:0000259" key="2">
    <source>
        <dbReference type="Pfam" id="PF18563"/>
    </source>
</evidence>
<dbReference type="Gene3D" id="3.30.559.10">
    <property type="entry name" value="Chloramphenicol acetyltransferase-like domain"/>
    <property type="match status" value="1"/>
</dbReference>
<evidence type="ECO:0000259" key="1">
    <source>
        <dbReference type="Pfam" id="PF00668"/>
    </source>
</evidence>
<evidence type="ECO:0008006" key="5">
    <source>
        <dbReference type="Google" id="ProtNLM"/>
    </source>
</evidence>
<dbReference type="Gene3D" id="1.10.10.1830">
    <property type="entry name" value="Non-ribosomal peptide synthase, adenylation domain"/>
    <property type="match status" value="1"/>
</dbReference>
<keyword evidence="4" id="KW-1185">Reference proteome</keyword>
<sequence>MNTNNSQDLLQTLQQQQITLRLEGERLLYDAPKGALSPALLQQIREHKTELIQLLRAQATQPRYALPSFPQLRFWTYQQNDLSDTFHNLSYSLRLHGKIDCIALEKSLYAIIQRHELLRTVLQKIDNKLQQVIYSTGVLDMQIIELQPVDSSMQNLEKLIKAELDIPFDLANTVPLRVRLFILADDEAILFFCIHHIIFDDWSSHLLLQEIVNFYQHFHSNKPITLPKLTAQYADYAQWQQQQLIQPELLALTIQYWQHWLANSLPTLKLPVIANYSASDYQTHIYSYELSPQLTQQLKKLCQQTETTLFTLIIATLGALFQRYSDDDAVVFAVPMAMRQQQQFEPLFGRIGGMLALRIDVKKSDSFLELIQTTKQSMLHTLEHQSVPFEQISYHLSPTERPKKPLFQVLVSFLLMSLQQQVTLPDLQIQSIEHAETHMRLAMGLVAWEEKTPTGNYLKWSWQYRTALFEPAVIAQLHEDFLQLLMDLMRNPQKKLSDLSSFQSRSL</sequence>